<name>A0A1S9P9B9_9SPHI</name>
<feature type="transmembrane region" description="Helical" evidence="1">
    <location>
        <begin position="62"/>
        <end position="81"/>
    </location>
</feature>
<proteinExistence type="predicted"/>
<feature type="transmembrane region" description="Helical" evidence="1">
    <location>
        <begin position="7"/>
        <end position="27"/>
    </location>
</feature>
<organism evidence="2 3">
    <name type="scientific">Mucilaginibacter pedocola</name>
    <dbReference type="NCBI Taxonomy" id="1792845"/>
    <lineage>
        <taxon>Bacteria</taxon>
        <taxon>Pseudomonadati</taxon>
        <taxon>Bacteroidota</taxon>
        <taxon>Sphingobacteriia</taxon>
        <taxon>Sphingobacteriales</taxon>
        <taxon>Sphingobacteriaceae</taxon>
        <taxon>Mucilaginibacter</taxon>
    </lineage>
</organism>
<dbReference type="RefSeq" id="WP_078350723.1">
    <property type="nucleotide sequence ID" value="NZ_MBTF01000036.1"/>
</dbReference>
<reference evidence="2 3" key="1">
    <citation type="submission" date="2016-07" db="EMBL/GenBank/DDBJ databases">
        <title>Genomic analysis of zinc-resistant bacterium Mucilaginibacter pedocola TBZ30.</title>
        <authorList>
            <person name="Huang J."/>
            <person name="Tang J."/>
        </authorList>
    </citation>
    <scope>NUCLEOTIDE SEQUENCE [LARGE SCALE GENOMIC DNA]</scope>
    <source>
        <strain evidence="2 3">TBZ30</strain>
    </source>
</reference>
<accession>A0A1S9P9B9</accession>
<evidence type="ECO:0000313" key="2">
    <source>
        <dbReference type="EMBL" id="OOQ57427.1"/>
    </source>
</evidence>
<keyword evidence="1" id="KW-0812">Transmembrane</keyword>
<keyword evidence="1" id="KW-1133">Transmembrane helix</keyword>
<protein>
    <submittedName>
        <fullName evidence="2">Uncharacterized protein</fullName>
    </submittedName>
</protein>
<keyword evidence="3" id="KW-1185">Reference proteome</keyword>
<gene>
    <name evidence="2" type="ORF">BC343_15125</name>
</gene>
<keyword evidence="1" id="KW-0472">Membrane</keyword>
<evidence type="ECO:0000313" key="3">
    <source>
        <dbReference type="Proteomes" id="UP000189739"/>
    </source>
</evidence>
<dbReference type="OrthoDB" id="768192at2"/>
<dbReference type="EMBL" id="MBTF01000036">
    <property type="protein sequence ID" value="OOQ57427.1"/>
    <property type="molecule type" value="Genomic_DNA"/>
</dbReference>
<dbReference type="AlphaFoldDB" id="A0A1S9P9B9"/>
<evidence type="ECO:0000256" key="1">
    <source>
        <dbReference type="SAM" id="Phobius"/>
    </source>
</evidence>
<comment type="caution">
    <text evidence="2">The sequence shown here is derived from an EMBL/GenBank/DDBJ whole genome shotgun (WGS) entry which is preliminary data.</text>
</comment>
<sequence length="135" mass="14623">MKPNTSLFLGFSAFGLLIGFIAGITSAPITNTILVSLFALIGGKTLFDSIKQGAEIQKKVGFILAALSIFCLIGITVGISIKVNRSFTQSTIQPSPIDTISLLRNYKTDIIESKWRNGEISGDSAMRLILKEKEQ</sequence>
<dbReference type="Proteomes" id="UP000189739">
    <property type="component" value="Unassembled WGS sequence"/>
</dbReference>